<feature type="region of interest" description="Disordered" evidence="1">
    <location>
        <begin position="1"/>
        <end position="31"/>
    </location>
</feature>
<feature type="compositionally biased region" description="Polar residues" evidence="1">
    <location>
        <begin position="467"/>
        <end position="489"/>
    </location>
</feature>
<reference evidence="3 4" key="1">
    <citation type="submission" date="2019-02" db="EMBL/GenBank/DDBJ databases">
        <title>Deep-cultivation of Planctomycetes and their phenomic and genomic characterization uncovers novel biology.</title>
        <authorList>
            <person name="Wiegand S."/>
            <person name="Jogler M."/>
            <person name="Boedeker C."/>
            <person name="Pinto D."/>
            <person name="Vollmers J."/>
            <person name="Rivas-Marin E."/>
            <person name="Kohn T."/>
            <person name="Peeters S.H."/>
            <person name="Heuer A."/>
            <person name="Rast P."/>
            <person name="Oberbeckmann S."/>
            <person name="Bunk B."/>
            <person name="Jeske O."/>
            <person name="Meyerdierks A."/>
            <person name="Storesund J.E."/>
            <person name="Kallscheuer N."/>
            <person name="Luecker S."/>
            <person name="Lage O.M."/>
            <person name="Pohl T."/>
            <person name="Merkel B.J."/>
            <person name="Hornburger P."/>
            <person name="Mueller R.-W."/>
            <person name="Bruemmer F."/>
            <person name="Labrenz M."/>
            <person name="Spormann A.M."/>
            <person name="Op Den Camp H."/>
            <person name="Overmann J."/>
            <person name="Amann R."/>
            <person name="Jetten M.S.M."/>
            <person name="Mascher T."/>
            <person name="Medema M.H."/>
            <person name="Devos D.P."/>
            <person name="Kaster A.-K."/>
            <person name="Ovreas L."/>
            <person name="Rohde M."/>
            <person name="Galperin M.Y."/>
            <person name="Jogler C."/>
        </authorList>
    </citation>
    <scope>NUCLEOTIDE SEQUENCE [LARGE SCALE GENOMIC DNA]</scope>
    <source>
        <strain evidence="3 4">Pan54</strain>
    </source>
</reference>
<feature type="compositionally biased region" description="Basic and acidic residues" evidence="1">
    <location>
        <begin position="347"/>
        <end position="357"/>
    </location>
</feature>
<proteinExistence type="predicted"/>
<name>A0A5C5XN02_9PLAN</name>
<gene>
    <name evidence="3" type="ORF">Pan54_50360</name>
</gene>
<accession>A0A5C5XN02</accession>
<feature type="transmembrane region" description="Helical" evidence="2">
    <location>
        <begin position="208"/>
        <end position="229"/>
    </location>
</feature>
<keyword evidence="2" id="KW-0812">Transmembrane</keyword>
<feature type="compositionally biased region" description="Basic and acidic residues" evidence="1">
    <location>
        <begin position="492"/>
        <end position="505"/>
    </location>
</feature>
<organism evidence="3 4">
    <name type="scientific">Rubinisphaera italica</name>
    <dbReference type="NCBI Taxonomy" id="2527969"/>
    <lineage>
        <taxon>Bacteria</taxon>
        <taxon>Pseudomonadati</taxon>
        <taxon>Planctomycetota</taxon>
        <taxon>Planctomycetia</taxon>
        <taxon>Planctomycetales</taxon>
        <taxon>Planctomycetaceae</taxon>
        <taxon>Rubinisphaera</taxon>
    </lineage>
</organism>
<evidence type="ECO:0000256" key="1">
    <source>
        <dbReference type="SAM" id="MobiDB-lite"/>
    </source>
</evidence>
<evidence type="ECO:0000313" key="4">
    <source>
        <dbReference type="Proteomes" id="UP000316095"/>
    </source>
</evidence>
<feature type="compositionally biased region" description="Low complexity" evidence="1">
    <location>
        <begin position="436"/>
        <end position="446"/>
    </location>
</feature>
<protein>
    <submittedName>
        <fullName evidence="3">Uncharacterized protein</fullName>
    </submittedName>
</protein>
<dbReference type="Proteomes" id="UP000316095">
    <property type="component" value="Unassembled WGS sequence"/>
</dbReference>
<dbReference type="AlphaFoldDB" id="A0A5C5XN02"/>
<dbReference type="OrthoDB" id="209157at2"/>
<feature type="compositionally biased region" description="Polar residues" evidence="1">
    <location>
        <begin position="426"/>
        <end position="435"/>
    </location>
</feature>
<keyword evidence="4" id="KW-1185">Reference proteome</keyword>
<feature type="compositionally biased region" description="Basic residues" evidence="1">
    <location>
        <begin position="528"/>
        <end position="537"/>
    </location>
</feature>
<keyword evidence="2" id="KW-1133">Transmembrane helix</keyword>
<feature type="transmembrane region" description="Helical" evidence="2">
    <location>
        <begin position="68"/>
        <end position="89"/>
    </location>
</feature>
<dbReference type="RefSeq" id="WP_146505998.1">
    <property type="nucleotide sequence ID" value="NZ_SJPG01000001.1"/>
</dbReference>
<sequence>MSVKFAGSRNIDDRRRRRLAGENEGHPEPTPAIAKAGGYWKIHRPNDETCIDARSPIASLLPHGRVQVMLICCGFPLIMALVVSAMQWITLPADHPLMASLNLQTGFAWRFFTGLILLACAGTCWLISWFRSASVRDFDGCFKSWYWSGWVFAIFGIAAGCELHTIGAELLASYTRIEIPLLKSCLWMVLAAALLIEPARCFTREMWFCRRSWVSFVSCCFAMFSYLYATWSLHQEDQFRYAEAWQLVAALMSIMTPTLMFSALISQTHYVMYVTSDPVKKRQSWIIQGMIQACHKSGYGLSQAASGVALIAKKAAEKRYISESAEEAKDQNSQQTTQKSTRKQVVKKVEKSVETVSRKTVKPQAKTTVKTEDASTITEASEPNEEKAPRKGLFSGVFGRKKSKSISEHEQTSSDGAEPQLKIAEETTSSRASVQKSNTSKSTSANTKEESSANKTQAKPRIRVKSEANSEPEQAVQETGNKNSAQRGRQASKPEKTAAKPRETVSIDTSYEDDDRLDSQDLKGLSKKERRRLRKMHRDQQRNKAA</sequence>
<feature type="region of interest" description="Disordered" evidence="1">
    <location>
        <begin position="324"/>
        <end position="546"/>
    </location>
</feature>
<feature type="transmembrane region" description="Helical" evidence="2">
    <location>
        <begin position="244"/>
        <end position="265"/>
    </location>
</feature>
<feature type="transmembrane region" description="Helical" evidence="2">
    <location>
        <begin position="179"/>
        <end position="196"/>
    </location>
</feature>
<dbReference type="EMBL" id="SJPG01000001">
    <property type="protein sequence ID" value="TWT64274.1"/>
    <property type="molecule type" value="Genomic_DNA"/>
</dbReference>
<comment type="caution">
    <text evidence="3">The sequence shown here is derived from an EMBL/GenBank/DDBJ whole genome shotgun (WGS) entry which is preliminary data.</text>
</comment>
<feature type="compositionally biased region" description="Basic and acidic residues" evidence="1">
    <location>
        <begin position="10"/>
        <end position="27"/>
    </location>
</feature>
<keyword evidence="2" id="KW-0472">Membrane</keyword>
<feature type="transmembrane region" description="Helical" evidence="2">
    <location>
        <begin position="109"/>
        <end position="133"/>
    </location>
</feature>
<evidence type="ECO:0000256" key="2">
    <source>
        <dbReference type="SAM" id="Phobius"/>
    </source>
</evidence>
<feature type="compositionally biased region" description="Basic and acidic residues" evidence="1">
    <location>
        <begin position="517"/>
        <end position="527"/>
    </location>
</feature>
<feature type="transmembrane region" description="Helical" evidence="2">
    <location>
        <begin position="145"/>
        <end position="167"/>
    </location>
</feature>
<evidence type="ECO:0000313" key="3">
    <source>
        <dbReference type="EMBL" id="TWT64274.1"/>
    </source>
</evidence>